<dbReference type="GO" id="GO:0030134">
    <property type="term" value="C:COPII-coated ER to Golgi transport vesicle"/>
    <property type="evidence" value="ECO:0007669"/>
    <property type="project" value="TreeGrafter"/>
</dbReference>
<feature type="transmembrane region" description="Helical" evidence="6">
    <location>
        <begin position="231"/>
        <end position="254"/>
    </location>
</feature>
<feature type="transmembrane region" description="Helical" evidence="6">
    <location>
        <begin position="93"/>
        <end position="116"/>
    </location>
</feature>
<keyword evidence="5 6" id="KW-0472">Membrane</keyword>
<dbReference type="Proteomes" id="UP001306508">
    <property type="component" value="Unassembled WGS sequence"/>
</dbReference>
<comment type="caution">
    <text evidence="7">The sequence shown here is derived from an EMBL/GenBank/DDBJ whole genome shotgun (WGS) entry which is preliminary data.</text>
</comment>
<evidence type="ECO:0000256" key="5">
    <source>
        <dbReference type="ARBA" id="ARBA00023136"/>
    </source>
</evidence>
<evidence type="ECO:0000256" key="6">
    <source>
        <dbReference type="SAM" id="Phobius"/>
    </source>
</evidence>
<dbReference type="GO" id="GO:0006888">
    <property type="term" value="P:endoplasmic reticulum to Golgi vesicle-mediated transport"/>
    <property type="evidence" value="ECO:0007669"/>
    <property type="project" value="InterPro"/>
</dbReference>
<name>A0AAN7WIK7_9SACH</name>
<keyword evidence="3 6" id="KW-0812">Transmembrane</keyword>
<evidence type="ECO:0000256" key="4">
    <source>
        <dbReference type="ARBA" id="ARBA00022989"/>
    </source>
</evidence>
<comment type="similarity">
    <text evidence="2">Belongs to the SVP26 family.</text>
</comment>
<comment type="subcellular location">
    <subcellularLocation>
        <location evidence="1">Membrane</location>
        <topology evidence="1">Multi-pass membrane protein</topology>
    </subcellularLocation>
</comment>
<dbReference type="InterPro" id="IPR007277">
    <property type="entry name" value="Svp26/Tex261"/>
</dbReference>
<evidence type="ECO:0000256" key="1">
    <source>
        <dbReference type="ARBA" id="ARBA00004141"/>
    </source>
</evidence>
<keyword evidence="8" id="KW-1185">Reference proteome</keyword>
<feature type="transmembrane region" description="Helical" evidence="6">
    <location>
        <begin position="136"/>
        <end position="162"/>
    </location>
</feature>
<sequence length="320" mass="37414">MEDDLLSPENVVLLYVFWSSIDYSDYYINDLTDSNPKIYYINLDLPRSYVIQSFYYAASNVVAHVRLINTLIGSRFIQDLISNNTQRFMILQAISYAGTILGFIFLTLSIAAGLYYISELVEEYSEPTRRFLTKSIYGVIGVLILLLLFDRFPVKLTLFAIFSHILYLQNLKKFPFINLTSPIFILSCIFVVTNHYLWFQYFNKVEIPPQFRYNPNYIPERRATFTEVASFFGICIWFIPFTLFVSLSAGDYVLPTTTEMKNLKDSDIAFNNKETPRFRKKTVGLARMVINKIRYYITFGLKIMGFKVKDRYSNYNELAI</sequence>
<evidence type="ECO:0000256" key="2">
    <source>
        <dbReference type="ARBA" id="ARBA00008096"/>
    </source>
</evidence>
<organism evidence="7 8">
    <name type="scientific">Arxiozyma heterogenica</name>
    <dbReference type="NCBI Taxonomy" id="278026"/>
    <lineage>
        <taxon>Eukaryota</taxon>
        <taxon>Fungi</taxon>
        <taxon>Dikarya</taxon>
        <taxon>Ascomycota</taxon>
        <taxon>Saccharomycotina</taxon>
        <taxon>Saccharomycetes</taxon>
        <taxon>Saccharomycetales</taxon>
        <taxon>Saccharomycetaceae</taxon>
        <taxon>Arxiozyma</taxon>
    </lineage>
</organism>
<feature type="transmembrane region" description="Helical" evidence="6">
    <location>
        <begin position="174"/>
        <end position="198"/>
    </location>
</feature>
<proteinExistence type="inferred from homology"/>
<dbReference type="Pfam" id="PF04148">
    <property type="entry name" value="Erv26"/>
    <property type="match status" value="1"/>
</dbReference>
<keyword evidence="4 6" id="KW-1133">Transmembrane helix</keyword>
<dbReference type="EMBL" id="JAWIZZ010000051">
    <property type="protein sequence ID" value="KAK5778899.1"/>
    <property type="molecule type" value="Genomic_DNA"/>
</dbReference>
<dbReference type="PANTHER" id="PTHR13144">
    <property type="entry name" value="TEX261 PROTEIN"/>
    <property type="match status" value="1"/>
</dbReference>
<evidence type="ECO:0000313" key="8">
    <source>
        <dbReference type="Proteomes" id="UP001306508"/>
    </source>
</evidence>
<dbReference type="PANTHER" id="PTHR13144:SF0">
    <property type="entry name" value="PROTEIN TEX261"/>
    <property type="match status" value="1"/>
</dbReference>
<gene>
    <name evidence="7" type="ORF">RI543_003827</name>
</gene>
<accession>A0AAN7WIK7</accession>
<dbReference type="GO" id="GO:0000139">
    <property type="term" value="C:Golgi membrane"/>
    <property type="evidence" value="ECO:0007669"/>
    <property type="project" value="TreeGrafter"/>
</dbReference>
<dbReference type="AlphaFoldDB" id="A0AAN7WIK7"/>
<dbReference type="GO" id="GO:0097020">
    <property type="term" value="F:COPII receptor activity"/>
    <property type="evidence" value="ECO:0007669"/>
    <property type="project" value="InterPro"/>
</dbReference>
<dbReference type="GO" id="GO:0005789">
    <property type="term" value="C:endoplasmic reticulum membrane"/>
    <property type="evidence" value="ECO:0007669"/>
    <property type="project" value="TreeGrafter"/>
</dbReference>
<evidence type="ECO:0000313" key="7">
    <source>
        <dbReference type="EMBL" id="KAK5778899.1"/>
    </source>
</evidence>
<evidence type="ECO:0000256" key="3">
    <source>
        <dbReference type="ARBA" id="ARBA00022692"/>
    </source>
</evidence>
<reference evidence="8" key="1">
    <citation type="submission" date="2023-07" db="EMBL/GenBank/DDBJ databases">
        <title>A draft genome of Kazachstania heterogenica Y-27499.</title>
        <authorList>
            <person name="Donic C."/>
            <person name="Kralova J.S."/>
            <person name="Fidel L."/>
            <person name="Ben-Dor S."/>
            <person name="Jung S."/>
        </authorList>
    </citation>
    <scope>NUCLEOTIDE SEQUENCE [LARGE SCALE GENOMIC DNA]</scope>
    <source>
        <strain evidence="8">Y27499</strain>
    </source>
</reference>
<protein>
    <submittedName>
        <fullName evidence="7">Uncharacterized protein</fullName>
    </submittedName>
</protein>